<sequence>MKETYSRSKSVWQRMNARERKAAMAYGEKYKAFLDTARTERLAAAEIIRRAEEKGFKPVYAMKSLKAGDKVYWNQKDKSVILAVIGKEPVHEGIKIVGSHIDSPRLDLKANPVHEQDGIVYFRTHYYGGIKKYQWTCIPLALIGVVFTKDGKKVDINIGLKDSDPVFYVSDLLIHMAQDQMKKTLAEGITGEQLQAVAGTHSEEGQTPKDAIMALLKKEYGIEEEDFAAAELELVPATKSRDVGFDRSLIASYGQDDRVCSYANLEAILDAKPGVKAQAALLTDKEEIGSYGNTGMESSYFVKFVMKLLALQGQGSLLDFYETMENSEMLSADVNSCLDPMFPEVSEKDNASFLGYGVNLTKYGGSRGKAGSNDANAEFLQKVRKIFNDAGVCWQIGELGKVDQGGGGTIAFMMANWGVEVVDCGTSMLSMHAPCDLLSKADAYETYLAYKAFFESR</sequence>
<dbReference type="Proteomes" id="UP000757890">
    <property type="component" value="Unassembled WGS sequence"/>
</dbReference>
<comment type="cofactor">
    <cofactor evidence="1 10">
        <name>Zn(2+)</name>
        <dbReference type="ChEBI" id="CHEBI:29105"/>
    </cofactor>
</comment>
<dbReference type="PRINTS" id="PR00932">
    <property type="entry name" value="AMINO1PTASE"/>
</dbReference>
<keyword evidence="7 9" id="KW-0862">Zinc</keyword>
<organism evidence="11 12">
    <name type="scientific">Dialister invisus</name>
    <dbReference type="NCBI Taxonomy" id="218538"/>
    <lineage>
        <taxon>Bacteria</taxon>
        <taxon>Bacillati</taxon>
        <taxon>Bacillota</taxon>
        <taxon>Negativicutes</taxon>
        <taxon>Veillonellales</taxon>
        <taxon>Veillonellaceae</taxon>
        <taxon>Dialister</taxon>
    </lineage>
</organism>
<evidence type="ECO:0000256" key="3">
    <source>
        <dbReference type="ARBA" id="ARBA00022438"/>
    </source>
</evidence>
<name>A0A930B9H5_9FIRM</name>
<dbReference type="GO" id="GO:0006508">
    <property type="term" value="P:proteolysis"/>
    <property type="evidence" value="ECO:0007669"/>
    <property type="project" value="UniProtKB-KW"/>
</dbReference>
<evidence type="ECO:0000256" key="7">
    <source>
        <dbReference type="ARBA" id="ARBA00022833"/>
    </source>
</evidence>
<dbReference type="InterPro" id="IPR001948">
    <property type="entry name" value="Peptidase_M18"/>
</dbReference>
<evidence type="ECO:0000256" key="2">
    <source>
        <dbReference type="ARBA" id="ARBA00008290"/>
    </source>
</evidence>
<comment type="caution">
    <text evidence="11">The sequence shown here is derived from an EMBL/GenBank/DDBJ whole genome shotgun (WGS) entry which is preliminary data.</text>
</comment>
<evidence type="ECO:0000256" key="5">
    <source>
        <dbReference type="ARBA" id="ARBA00022723"/>
    </source>
</evidence>
<dbReference type="Gene3D" id="3.40.630.10">
    <property type="entry name" value="Zn peptidases"/>
    <property type="match status" value="1"/>
</dbReference>
<proteinExistence type="inferred from homology"/>
<dbReference type="EMBL" id="JABZMK010000079">
    <property type="protein sequence ID" value="MBF1129995.1"/>
    <property type="molecule type" value="Genomic_DNA"/>
</dbReference>
<accession>A0A930B9H5</accession>
<evidence type="ECO:0000313" key="12">
    <source>
        <dbReference type="Proteomes" id="UP000757890"/>
    </source>
</evidence>
<evidence type="ECO:0000256" key="8">
    <source>
        <dbReference type="ARBA" id="ARBA00023049"/>
    </source>
</evidence>
<dbReference type="GO" id="GO:0005737">
    <property type="term" value="C:cytoplasm"/>
    <property type="evidence" value="ECO:0007669"/>
    <property type="project" value="UniProtKB-ARBA"/>
</dbReference>
<comment type="similarity">
    <text evidence="2 9">Belongs to the peptidase M18 family.</text>
</comment>
<evidence type="ECO:0000256" key="1">
    <source>
        <dbReference type="ARBA" id="ARBA00001947"/>
    </source>
</evidence>
<gene>
    <name evidence="11" type="ORF">HXL70_08155</name>
</gene>
<dbReference type="NCBIfam" id="NF002600">
    <property type="entry name" value="PRK02256.1"/>
    <property type="match status" value="1"/>
</dbReference>
<dbReference type="GO" id="GO:0008270">
    <property type="term" value="F:zinc ion binding"/>
    <property type="evidence" value="ECO:0007669"/>
    <property type="project" value="InterPro"/>
</dbReference>
<dbReference type="Gene3D" id="2.30.250.10">
    <property type="entry name" value="Aminopeptidase i, Domain 2"/>
    <property type="match status" value="1"/>
</dbReference>
<evidence type="ECO:0000256" key="6">
    <source>
        <dbReference type="ARBA" id="ARBA00022801"/>
    </source>
</evidence>
<dbReference type="PANTHER" id="PTHR28570:SF2">
    <property type="entry name" value="M18 FAMILY AMINOPEPTIDASE 1-RELATED"/>
    <property type="match status" value="1"/>
</dbReference>
<dbReference type="SUPFAM" id="SSF101821">
    <property type="entry name" value="Aminopeptidase/glucanase lid domain"/>
    <property type="match status" value="1"/>
</dbReference>
<evidence type="ECO:0000256" key="9">
    <source>
        <dbReference type="RuleBase" id="RU004386"/>
    </source>
</evidence>
<dbReference type="InterPro" id="IPR023358">
    <property type="entry name" value="Peptidase_M18_dom2"/>
</dbReference>
<dbReference type="EC" id="3.4.11.-" evidence="10"/>
<dbReference type="Pfam" id="PF02127">
    <property type="entry name" value="Peptidase_M18"/>
    <property type="match status" value="1"/>
</dbReference>
<dbReference type="SUPFAM" id="SSF53187">
    <property type="entry name" value="Zn-dependent exopeptidases"/>
    <property type="match status" value="1"/>
</dbReference>
<dbReference type="PANTHER" id="PTHR28570">
    <property type="entry name" value="ASPARTYL AMINOPEPTIDASE"/>
    <property type="match status" value="1"/>
</dbReference>
<keyword evidence="8 9" id="KW-0482">Metalloprotease</keyword>
<evidence type="ECO:0000313" key="11">
    <source>
        <dbReference type="EMBL" id="MBF1129995.1"/>
    </source>
</evidence>
<evidence type="ECO:0000256" key="4">
    <source>
        <dbReference type="ARBA" id="ARBA00022670"/>
    </source>
</evidence>
<keyword evidence="6 9" id="KW-0378">Hydrolase</keyword>
<keyword evidence="4 9" id="KW-0645">Protease</keyword>
<dbReference type="GO" id="GO:0008237">
    <property type="term" value="F:metallopeptidase activity"/>
    <property type="evidence" value="ECO:0007669"/>
    <property type="project" value="UniProtKB-KW"/>
</dbReference>
<evidence type="ECO:0000256" key="10">
    <source>
        <dbReference type="RuleBase" id="RU004387"/>
    </source>
</evidence>
<protein>
    <recommendedName>
        <fullName evidence="10">M18 family aminopeptidase</fullName>
        <ecNumber evidence="10">3.4.11.-</ecNumber>
    </recommendedName>
</protein>
<dbReference type="GO" id="GO:0004177">
    <property type="term" value="F:aminopeptidase activity"/>
    <property type="evidence" value="ECO:0007669"/>
    <property type="project" value="UniProtKB-KW"/>
</dbReference>
<keyword evidence="3 9" id="KW-0031">Aminopeptidase</keyword>
<keyword evidence="5 9" id="KW-0479">Metal-binding</keyword>
<dbReference type="AlphaFoldDB" id="A0A930B9H5"/>
<reference evidence="11" key="1">
    <citation type="submission" date="2020-04" db="EMBL/GenBank/DDBJ databases">
        <title>Deep metagenomics examines the oral microbiome during advanced dental caries in children, revealing novel taxa and co-occurrences with host molecules.</title>
        <authorList>
            <person name="Baker J.L."/>
            <person name="Morton J.T."/>
            <person name="Dinis M."/>
            <person name="Alvarez R."/>
            <person name="Tran N.C."/>
            <person name="Knight R."/>
            <person name="Edlund A."/>
        </authorList>
    </citation>
    <scope>NUCLEOTIDE SEQUENCE</scope>
    <source>
        <strain evidence="11">JCVI_32_bin.14</strain>
    </source>
</reference>